<dbReference type="SUPFAM" id="SSF50800">
    <property type="entry name" value="PK beta-barrel domain-like"/>
    <property type="match status" value="1"/>
</dbReference>
<evidence type="ECO:0000259" key="14">
    <source>
        <dbReference type="Pfam" id="PF00224"/>
    </source>
</evidence>
<evidence type="ECO:0000256" key="10">
    <source>
        <dbReference type="ARBA" id="ARBA00023152"/>
    </source>
</evidence>
<evidence type="ECO:0000256" key="6">
    <source>
        <dbReference type="ARBA" id="ARBA00022741"/>
    </source>
</evidence>
<dbReference type="Gene3D" id="2.40.33.10">
    <property type="entry name" value="PK beta-barrel domain-like"/>
    <property type="match status" value="1"/>
</dbReference>
<dbReference type="InterPro" id="IPR011037">
    <property type="entry name" value="Pyrv_Knase-like_insert_dom_sf"/>
</dbReference>
<dbReference type="STRING" id="1817832.A3J48_01110"/>
<keyword evidence="8" id="KW-0067">ATP-binding</keyword>
<accession>A0A1F5P879</accession>
<comment type="pathway">
    <text evidence="1 13">Carbohydrate degradation; glycolysis; pyruvate from D-glyceraldehyde 3-phosphate: step 5/5.</text>
</comment>
<dbReference type="InterPro" id="IPR015793">
    <property type="entry name" value="Pyrv_Knase_brl"/>
</dbReference>
<evidence type="ECO:0000313" key="15">
    <source>
        <dbReference type="EMBL" id="OGE85984.1"/>
    </source>
</evidence>
<keyword evidence="7 13" id="KW-0418">Kinase</keyword>
<protein>
    <recommendedName>
        <fullName evidence="3 12">Pyruvate kinase</fullName>
        <ecNumber evidence="3 12">2.7.1.40</ecNumber>
    </recommendedName>
</protein>
<dbReference type="GO" id="GO:0005524">
    <property type="term" value="F:ATP binding"/>
    <property type="evidence" value="ECO:0007669"/>
    <property type="project" value="UniProtKB-KW"/>
</dbReference>
<dbReference type="GO" id="GO:0000287">
    <property type="term" value="F:magnesium ion binding"/>
    <property type="evidence" value="ECO:0007669"/>
    <property type="project" value="UniProtKB-UniRule"/>
</dbReference>
<evidence type="ECO:0000256" key="9">
    <source>
        <dbReference type="ARBA" id="ARBA00022842"/>
    </source>
</evidence>
<evidence type="ECO:0000256" key="11">
    <source>
        <dbReference type="ARBA" id="ARBA00023317"/>
    </source>
</evidence>
<dbReference type="PANTHER" id="PTHR11817">
    <property type="entry name" value="PYRUVATE KINASE"/>
    <property type="match status" value="1"/>
</dbReference>
<organism evidence="15 16">
    <name type="scientific">Candidatus Doudnabacteria bacterium RIFCSPHIGHO2_02_FULL_46_11</name>
    <dbReference type="NCBI Taxonomy" id="1817832"/>
    <lineage>
        <taxon>Bacteria</taxon>
        <taxon>Candidatus Doudnaibacteriota</taxon>
    </lineage>
</organism>
<dbReference type="GO" id="GO:0004743">
    <property type="term" value="F:pyruvate kinase activity"/>
    <property type="evidence" value="ECO:0007669"/>
    <property type="project" value="UniProtKB-UniRule"/>
</dbReference>
<dbReference type="InterPro" id="IPR040442">
    <property type="entry name" value="Pyrv_kinase-like_dom_sf"/>
</dbReference>
<comment type="catalytic activity">
    <reaction evidence="13">
        <text>pyruvate + ATP = phosphoenolpyruvate + ADP + H(+)</text>
        <dbReference type="Rhea" id="RHEA:18157"/>
        <dbReference type="ChEBI" id="CHEBI:15361"/>
        <dbReference type="ChEBI" id="CHEBI:15378"/>
        <dbReference type="ChEBI" id="CHEBI:30616"/>
        <dbReference type="ChEBI" id="CHEBI:58702"/>
        <dbReference type="ChEBI" id="CHEBI:456216"/>
        <dbReference type="EC" id="2.7.1.40"/>
    </reaction>
</comment>
<keyword evidence="10 13" id="KW-0324">Glycolysis</keyword>
<dbReference type="EMBL" id="MFES01000018">
    <property type="protein sequence ID" value="OGE85984.1"/>
    <property type="molecule type" value="Genomic_DNA"/>
</dbReference>
<dbReference type="NCBIfam" id="TIGR01064">
    <property type="entry name" value="pyruv_kin"/>
    <property type="match status" value="1"/>
</dbReference>
<keyword evidence="4 13" id="KW-0808">Transferase</keyword>
<dbReference type="AlphaFoldDB" id="A0A1F5P879"/>
<dbReference type="PRINTS" id="PR01050">
    <property type="entry name" value="PYRUVTKNASE"/>
</dbReference>
<comment type="similarity">
    <text evidence="2 13">Belongs to the pyruvate kinase family.</text>
</comment>
<dbReference type="GO" id="GO:0030955">
    <property type="term" value="F:potassium ion binding"/>
    <property type="evidence" value="ECO:0007669"/>
    <property type="project" value="UniProtKB-UniRule"/>
</dbReference>
<gene>
    <name evidence="15" type="ORF">A3J48_01110</name>
</gene>
<dbReference type="EC" id="2.7.1.40" evidence="3 12"/>
<evidence type="ECO:0000256" key="4">
    <source>
        <dbReference type="ARBA" id="ARBA00022679"/>
    </source>
</evidence>
<sequence length="468" mass="51150">MTRSGEFTKIVTTIGPASFSKTMLNSFVALGVDLMRLNASHGTLDEHKEVIKHIRAISRKRGREVGIILDLPGPKIRLGVLPEGFLLTRSHTVALRWLPKAEVKRAVAIDVPAALAPFIKNRAVVAIDDGKVQLLVREVKKGYALASVLAGGEVTSHKGVSIMGVDLPLPAITAKDEEAMSLAPLVDFVAVSFIKSANDIRLFKKKLAGQTKGAKVPPQVIAKIETAAALKNLDEIIEEVDAIMVARGDLGLSIDPAMLGLAQKEIVLKSRKLGKPVIVATQMLDSMTLRPLPTRAEILDVTNAVIDHVDAVMLSSESASGQYPREAVKLMAHISDLVEKSPLNNLTLDSLDNTFGPEHFFAHFLVDFVQSHRIRVIFNEDGDEVLAKLVSGHRIEAHQVVPVTDIHKARQLNLVWGVTPVVAKNKMDLKTNLLTASKMFRKGQVILVIGIHREKNKKQPYARLQKII</sequence>
<dbReference type="InterPro" id="IPR001697">
    <property type="entry name" value="Pyr_Knase"/>
</dbReference>
<keyword evidence="6" id="KW-0547">Nucleotide-binding</keyword>
<dbReference type="Gene3D" id="3.20.20.60">
    <property type="entry name" value="Phosphoenolpyruvate-binding domains"/>
    <property type="match status" value="1"/>
</dbReference>
<dbReference type="InterPro" id="IPR036918">
    <property type="entry name" value="Pyrv_Knase_C_sf"/>
</dbReference>
<evidence type="ECO:0000256" key="8">
    <source>
        <dbReference type="ARBA" id="ARBA00022840"/>
    </source>
</evidence>
<dbReference type="InterPro" id="IPR015813">
    <property type="entry name" value="Pyrv/PenolPyrv_kinase-like_dom"/>
</dbReference>
<evidence type="ECO:0000256" key="12">
    <source>
        <dbReference type="NCBIfam" id="TIGR01064"/>
    </source>
</evidence>
<feature type="domain" description="Pyruvate kinase barrel" evidence="14">
    <location>
        <begin position="8"/>
        <end position="328"/>
    </location>
</feature>
<evidence type="ECO:0000256" key="5">
    <source>
        <dbReference type="ARBA" id="ARBA00022723"/>
    </source>
</evidence>
<evidence type="ECO:0000256" key="3">
    <source>
        <dbReference type="ARBA" id="ARBA00012142"/>
    </source>
</evidence>
<comment type="caution">
    <text evidence="15">The sequence shown here is derived from an EMBL/GenBank/DDBJ whole genome shotgun (WGS) entry which is preliminary data.</text>
</comment>
<evidence type="ECO:0000256" key="13">
    <source>
        <dbReference type="RuleBase" id="RU000504"/>
    </source>
</evidence>
<dbReference type="Pfam" id="PF00224">
    <property type="entry name" value="PK"/>
    <property type="match status" value="1"/>
</dbReference>
<keyword evidence="9 13" id="KW-0460">Magnesium</keyword>
<keyword evidence="11 15" id="KW-0670">Pyruvate</keyword>
<name>A0A1F5P879_9BACT</name>
<evidence type="ECO:0000256" key="7">
    <source>
        <dbReference type="ARBA" id="ARBA00022777"/>
    </source>
</evidence>
<dbReference type="GO" id="GO:0016301">
    <property type="term" value="F:kinase activity"/>
    <property type="evidence" value="ECO:0007669"/>
    <property type="project" value="UniProtKB-KW"/>
</dbReference>
<proteinExistence type="inferred from homology"/>
<keyword evidence="5" id="KW-0479">Metal-binding</keyword>
<dbReference type="SUPFAM" id="SSF52935">
    <property type="entry name" value="PK C-terminal domain-like"/>
    <property type="match status" value="1"/>
</dbReference>
<dbReference type="UniPathway" id="UPA00109">
    <property type="reaction ID" value="UER00188"/>
</dbReference>
<dbReference type="InterPro" id="IPR015806">
    <property type="entry name" value="Pyrv_Knase_insert_dom_sf"/>
</dbReference>
<dbReference type="SUPFAM" id="SSF51621">
    <property type="entry name" value="Phosphoenolpyruvate/pyruvate domain"/>
    <property type="match status" value="1"/>
</dbReference>
<evidence type="ECO:0000256" key="2">
    <source>
        <dbReference type="ARBA" id="ARBA00008663"/>
    </source>
</evidence>
<dbReference type="Proteomes" id="UP000176786">
    <property type="component" value="Unassembled WGS sequence"/>
</dbReference>
<reference evidence="15 16" key="1">
    <citation type="journal article" date="2016" name="Nat. Commun.">
        <title>Thousands of microbial genomes shed light on interconnected biogeochemical processes in an aquifer system.</title>
        <authorList>
            <person name="Anantharaman K."/>
            <person name="Brown C.T."/>
            <person name="Hug L.A."/>
            <person name="Sharon I."/>
            <person name="Castelle C.J."/>
            <person name="Probst A.J."/>
            <person name="Thomas B.C."/>
            <person name="Singh A."/>
            <person name="Wilkins M.J."/>
            <person name="Karaoz U."/>
            <person name="Brodie E.L."/>
            <person name="Williams K.H."/>
            <person name="Hubbard S.S."/>
            <person name="Banfield J.F."/>
        </authorList>
    </citation>
    <scope>NUCLEOTIDE SEQUENCE [LARGE SCALE GENOMIC DNA]</scope>
</reference>
<evidence type="ECO:0000313" key="16">
    <source>
        <dbReference type="Proteomes" id="UP000176786"/>
    </source>
</evidence>
<dbReference type="Gene3D" id="3.40.1380.20">
    <property type="entry name" value="Pyruvate kinase, C-terminal domain"/>
    <property type="match status" value="1"/>
</dbReference>
<evidence type="ECO:0000256" key="1">
    <source>
        <dbReference type="ARBA" id="ARBA00004997"/>
    </source>
</evidence>